<gene>
    <name evidence="1" type="ORF">AOE01nite_14100</name>
</gene>
<keyword evidence="2" id="KW-1185">Reference proteome</keyword>
<accession>A0A511XJS1</accession>
<reference evidence="1 2" key="1">
    <citation type="submission" date="2019-07" db="EMBL/GenBank/DDBJ databases">
        <title>Whole genome shotgun sequence of Acetobacter oeni NBRC 105207.</title>
        <authorList>
            <person name="Hosoyama A."/>
            <person name="Uohara A."/>
            <person name="Ohji S."/>
            <person name="Ichikawa N."/>
        </authorList>
    </citation>
    <scope>NUCLEOTIDE SEQUENCE [LARGE SCALE GENOMIC DNA]</scope>
    <source>
        <strain evidence="1 2">NBRC 105207</strain>
    </source>
</reference>
<dbReference type="RefSeq" id="WP_146887531.1">
    <property type="nucleotide sequence ID" value="NZ_BJYG01000017.1"/>
</dbReference>
<name>A0A511XJS1_9PROT</name>
<evidence type="ECO:0000313" key="2">
    <source>
        <dbReference type="Proteomes" id="UP000321746"/>
    </source>
</evidence>
<proteinExistence type="predicted"/>
<sequence>MLDNGAFSVWRSGKKINWPKFYDWCDEWLHCPTTWAVPPDVIDAGTQEQDALLREWPHGKNQSAPVWHMDEPVGRLLQLVDSGWSRVCIGSTAEYSRVMSKDWQERMDECWNALLKMFGRAPKIHMLRGMQCSGHRWPFYSLDSTDIGQNHRRPTNGAAYMAARWDGMQCALRWNPTNNSQKEIAL</sequence>
<dbReference type="EMBL" id="BJYG01000017">
    <property type="protein sequence ID" value="GEN63186.1"/>
    <property type="molecule type" value="Genomic_DNA"/>
</dbReference>
<evidence type="ECO:0000313" key="1">
    <source>
        <dbReference type="EMBL" id="GEN63186.1"/>
    </source>
</evidence>
<organism evidence="1 2">
    <name type="scientific">Acetobacter oeni</name>
    <dbReference type="NCBI Taxonomy" id="304077"/>
    <lineage>
        <taxon>Bacteria</taxon>
        <taxon>Pseudomonadati</taxon>
        <taxon>Pseudomonadota</taxon>
        <taxon>Alphaproteobacteria</taxon>
        <taxon>Acetobacterales</taxon>
        <taxon>Acetobacteraceae</taxon>
        <taxon>Acetobacter</taxon>
    </lineage>
</organism>
<dbReference type="OrthoDB" id="3078160at2"/>
<dbReference type="Proteomes" id="UP000321746">
    <property type="component" value="Unassembled WGS sequence"/>
</dbReference>
<protein>
    <submittedName>
        <fullName evidence="1">Uncharacterized protein</fullName>
    </submittedName>
</protein>
<dbReference type="AlphaFoldDB" id="A0A511XJS1"/>
<comment type="caution">
    <text evidence="1">The sequence shown here is derived from an EMBL/GenBank/DDBJ whole genome shotgun (WGS) entry which is preliminary data.</text>
</comment>